<dbReference type="Gene3D" id="3.30.1360.120">
    <property type="entry name" value="Probable tRNA modification gtpase trme, domain 1"/>
    <property type="match status" value="1"/>
</dbReference>
<name>A0ABW5GSX7_9PSEU</name>
<gene>
    <name evidence="1" type="ORF">ACFSYJ_35150</name>
</gene>
<dbReference type="EMBL" id="JBHUKU010000022">
    <property type="protein sequence ID" value="MFD2463899.1"/>
    <property type="molecule type" value="Genomic_DNA"/>
</dbReference>
<organism evidence="1 2">
    <name type="scientific">Amycolatopsis samaneae</name>
    <dbReference type="NCBI Taxonomy" id="664691"/>
    <lineage>
        <taxon>Bacteria</taxon>
        <taxon>Bacillati</taxon>
        <taxon>Actinomycetota</taxon>
        <taxon>Actinomycetes</taxon>
        <taxon>Pseudonocardiales</taxon>
        <taxon>Pseudonocardiaceae</taxon>
        <taxon>Amycolatopsis</taxon>
    </lineage>
</organism>
<comment type="caution">
    <text evidence="1">The sequence shown here is derived from an EMBL/GenBank/DDBJ whole genome shotgun (WGS) entry which is preliminary data.</text>
</comment>
<dbReference type="SUPFAM" id="SSF103025">
    <property type="entry name" value="Folate-binding domain"/>
    <property type="match status" value="1"/>
</dbReference>
<dbReference type="Pfam" id="PF04268">
    <property type="entry name" value="SoxG"/>
    <property type="match status" value="1"/>
</dbReference>
<keyword evidence="2" id="KW-1185">Reference proteome</keyword>
<dbReference type="InterPro" id="IPR007375">
    <property type="entry name" value="SoxG"/>
</dbReference>
<reference evidence="2" key="1">
    <citation type="journal article" date="2019" name="Int. J. Syst. Evol. Microbiol.">
        <title>The Global Catalogue of Microorganisms (GCM) 10K type strain sequencing project: providing services to taxonomists for standard genome sequencing and annotation.</title>
        <authorList>
            <consortium name="The Broad Institute Genomics Platform"/>
            <consortium name="The Broad Institute Genome Sequencing Center for Infectious Disease"/>
            <person name="Wu L."/>
            <person name="Ma J."/>
        </authorList>
    </citation>
    <scope>NUCLEOTIDE SEQUENCE [LARGE SCALE GENOMIC DNA]</scope>
    <source>
        <strain evidence="2">CGMCC 4.7643</strain>
    </source>
</reference>
<dbReference type="Gene3D" id="3.30.70.1520">
    <property type="entry name" value="Heterotetrameric sarcosine oxidase"/>
    <property type="match status" value="1"/>
</dbReference>
<protein>
    <submittedName>
        <fullName evidence="1">Sarcosine oxidase subunit gamma</fullName>
    </submittedName>
</protein>
<sequence length="206" mass="21381">MTVEVTRRSPLAEWSARFAALAPALRVAEEPRTSQLTVRVRDAAAATRVGEALGVALPSGPCTFTRGSGSHGTLEICWMGPDEYLVLGGPPTPEDTALDDTASEDTALEDTVRAALAPAAGAVVDVSGQRTLLTLSGPRAREVLAHGCSVDLHPSVAGTGTCVQTLLARTGIVLLVRDAARAGFALLVRSSFAEYCAAWLLDAATE</sequence>
<evidence type="ECO:0000313" key="1">
    <source>
        <dbReference type="EMBL" id="MFD2463899.1"/>
    </source>
</evidence>
<accession>A0ABW5GSX7</accession>
<dbReference type="RefSeq" id="WP_345386216.1">
    <property type="nucleotide sequence ID" value="NZ_BAABHG010000001.1"/>
</dbReference>
<dbReference type="InterPro" id="IPR027266">
    <property type="entry name" value="TrmE/GcvT-like"/>
</dbReference>
<dbReference type="Proteomes" id="UP001597419">
    <property type="component" value="Unassembled WGS sequence"/>
</dbReference>
<proteinExistence type="predicted"/>
<evidence type="ECO:0000313" key="2">
    <source>
        <dbReference type="Proteomes" id="UP001597419"/>
    </source>
</evidence>